<dbReference type="InterPro" id="IPR036770">
    <property type="entry name" value="Ankyrin_rpt-contain_sf"/>
</dbReference>
<name>A0AAD8RQ78_LOLMU</name>
<dbReference type="AlphaFoldDB" id="A0AAD8RQ78"/>
<dbReference type="EMBL" id="JAUUTY010000005">
    <property type="protein sequence ID" value="KAK1629901.1"/>
    <property type="molecule type" value="Genomic_DNA"/>
</dbReference>
<dbReference type="SUPFAM" id="SSF48403">
    <property type="entry name" value="Ankyrin repeat"/>
    <property type="match status" value="1"/>
</dbReference>
<comment type="caution">
    <text evidence="1">The sequence shown here is derived from an EMBL/GenBank/DDBJ whole genome shotgun (WGS) entry which is preliminary data.</text>
</comment>
<sequence length="121" mass="13316">MASSSSRPQRFPENLFLLDNPRTEDGLTLQIFLAAGEGNIRSMKKLAEGLAREGKSVGAMTVNDPLHRRLGPLHIAAWLGKLEMCRFLIKDLHLDVNAAADCGNIPTLALEWMLLLPHSTV</sequence>
<accession>A0AAD8RQ78</accession>
<evidence type="ECO:0000313" key="1">
    <source>
        <dbReference type="EMBL" id="KAK1629901.1"/>
    </source>
</evidence>
<evidence type="ECO:0000313" key="2">
    <source>
        <dbReference type="Proteomes" id="UP001231189"/>
    </source>
</evidence>
<protein>
    <submittedName>
        <fullName evidence="1">Uncharacterized protein</fullName>
    </submittedName>
</protein>
<gene>
    <name evidence="1" type="ORF">QYE76_004216</name>
</gene>
<reference evidence="1" key="1">
    <citation type="submission" date="2023-07" db="EMBL/GenBank/DDBJ databases">
        <title>A chromosome-level genome assembly of Lolium multiflorum.</title>
        <authorList>
            <person name="Chen Y."/>
            <person name="Copetti D."/>
            <person name="Kolliker R."/>
            <person name="Studer B."/>
        </authorList>
    </citation>
    <scope>NUCLEOTIDE SEQUENCE</scope>
    <source>
        <strain evidence="1">02402/16</strain>
        <tissue evidence="1">Leaf</tissue>
    </source>
</reference>
<dbReference type="Pfam" id="PF00023">
    <property type="entry name" value="Ank"/>
    <property type="match status" value="1"/>
</dbReference>
<dbReference type="Proteomes" id="UP001231189">
    <property type="component" value="Unassembled WGS sequence"/>
</dbReference>
<dbReference type="InterPro" id="IPR002110">
    <property type="entry name" value="Ankyrin_rpt"/>
</dbReference>
<keyword evidence="2" id="KW-1185">Reference proteome</keyword>
<dbReference type="Gene3D" id="1.25.40.20">
    <property type="entry name" value="Ankyrin repeat-containing domain"/>
    <property type="match status" value="1"/>
</dbReference>
<organism evidence="1 2">
    <name type="scientific">Lolium multiflorum</name>
    <name type="common">Italian ryegrass</name>
    <name type="synonym">Lolium perenne subsp. multiflorum</name>
    <dbReference type="NCBI Taxonomy" id="4521"/>
    <lineage>
        <taxon>Eukaryota</taxon>
        <taxon>Viridiplantae</taxon>
        <taxon>Streptophyta</taxon>
        <taxon>Embryophyta</taxon>
        <taxon>Tracheophyta</taxon>
        <taxon>Spermatophyta</taxon>
        <taxon>Magnoliopsida</taxon>
        <taxon>Liliopsida</taxon>
        <taxon>Poales</taxon>
        <taxon>Poaceae</taxon>
        <taxon>BOP clade</taxon>
        <taxon>Pooideae</taxon>
        <taxon>Poodae</taxon>
        <taxon>Poeae</taxon>
        <taxon>Poeae Chloroplast Group 2 (Poeae type)</taxon>
        <taxon>Loliodinae</taxon>
        <taxon>Loliinae</taxon>
        <taxon>Lolium</taxon>
    </lineage>
</organism>
<proteinExistence type="predicted"/>